<comment type="caution">
    <text evidence="18">The sequence shown here is derived from an EMBL/GenBank/DDBJ whole genome shotgun (WGS) entry which is preliminary data.</text>
</comment>
<dbReference type="Pfam" id="PF10250">
    <property type="entry name" value="O-FucT"/>
    <property type="match status" value="1"/>
</dbReference>
<keyword evidence="10" id="KW-1015">Disulfide bond</keyword>
<keyword evidence="11" id="KW-0325">Glycoprotein</keyword>
<comment type="subcellular location">
    <subcellularLocation>
        <location evidence="1">Endoplasmic reticulum</location>
    </subcellularLocation>
</comment>
<dbReference type="Proteomes" id="UP001607303">
    <property type="component" value="Unassembled WGS sequence"/>
</dbReference>
<evidence type="ECO:0000256" key="1">
    <source>
        <dbReference type="ARBA" id="ARBA00004240"/>
    </source>
</evidence>
<gene>
    <name evidence="18" type="ORF">V1477_013314</name>
</gene>
<evidence type="ECO:0000256" key="4">
    <source>
        <dbReference type="ARBA" id="ARBA00012196"/>
    </source>
</evidence>
<evidence type="ECO:0000256" key="7">
    <source>
        <dbReference type="ARBA" id="ARBA00022679"/>
    </source>
</evidence>
<proteinExistence type="inferred from homology"/>
<evidence type="ECO:0000256" key="6">
    <source>
        <dbReference type="ARBA" id="ARBA00022676"/>
    </source>
</evidence>
<sequence length="388" mass="44852">MVRIVYFIIFLMMIFNVNCKDFDIDINGYILYCPCMGRFGNQADHFLGALGFAKALNRTLVLPPWVEYRTGETRSIQISFDTYFNVSKVQECHKAMLMHDFMDNLAPTIWPLKERLYSFLAFCYSPRGKGESCNAKEGNPFGPFWDTYNIDFVKSEFYGPLHYDVYHTDMAIQWKQKYPSKIWPIIAFTGAPASFPVQFENKELHKCLEWNETIQKKAKAFVKNVLPKGAYIGIHLRNGIDWVRACEYTSMTPNLFAAPQCLGYRNERGKATTAMCLPSFDVILRHIKRIIRNNNDVRSIFVASDNNYMIEELTNSLARMQVQVFRQTDPVSPHLDLAILGRANYFIGNCISSFSAFVARERDVKGYPTYFWGFPPERSSPSISREEL</sequence>
<evidence type="ECO:0000256" key="12">
    <source>
        <dbReference type="ARBA" id="ARBA00023253"/>
    </source>
</evidence>
<evidence type="ECO:0000313" key="18">
    <source>
        <dbReference type="EMBL" id="KAL2735058.1"/>
    </source>
</evidence>
<evidence type="ECO:0000256" key="13">
    <source>
        <dbReference type="ARBA" id="ARBA00023277"/>
    </source>
</evidence>
<comment type="pathway">
    <text evidence="2">Protein modification; protein glycosylation.</text>
</comment>
<keyword evidence="13" id="KW-0119">Carbohydrate metabolism</keyword>
<evidence type="ECO:0000256" key="15">
    <source>
        <dbReference type="ARBA" id="ARBA00047273"/>
    </source>
</evidence>
<dbReference type="InterPro" id="IPR019378">
    <property type="entry name" value="GDP-Fuc_O-FucTrfase"/>
</dbReference>
<evidence type="ECO:0000256" key="16">
    <source>
        <dbReference type="ARBA" id="ARBA00048647"/>
    </source>
</evidence>
<organism evidence="18 19">
    <name type="scientific">Vespula maculifrons</name>
    <name type="common">Eastern yellow jacket</name>
    <name type="synonym">Wasp</name>
    <dbReference type="NCBI Taxonomy" id="7453"/>
    <lineage>
        <taxon>Eukaryota</taxon>
        <taxon>Metazoa</taxon>
        <taxon>Ecdysozoa</taxon>
        <taxon>Arthropoda</taxon>
        <taxon>Hexapoda</taxon>
        <taxon>Insecta</taxon>
        <taxon>Pterygota</taxon>
        <taxon>Neoptera</taxon>
        <taxon>Endopterygota</taxon>
        <taxon>Hymenoptera</taxon>
        <taxon>Apocrita</taxon>
        <taxon>Aculeata</taxon>
        <taxon>Vespoidea</taxon>
        <taxon>Vespidae</taxon>
        <taxon>Vespinae</taxon>
        <taxon>Vespula</taxon>
    </lineage>
</organism>
<keyword evidence="19" id="KW-1185">Reference proteome</keyword>
<keyword evidence="7" id="KW-0808">Transferase</keyword>
<feature type="signal peptide" evidence="17">
    <location>
        <begin position="1"/>
        <end position="19"/>
    </location>
</feature>
<dbReference type="EC" id="2.4.1.221" evidence="4"/>
<dbReference type="AlphaFoldDB" id="A0ABD2BQK0"/>
<dbReference type="EMBL" id="JAYRBN010000067">
    <property type="protein sequence ID" value="KAL2735058.1"/>
    <property type="molecule type" value="Genomic_DNA"/>
</dbReference>
<evidence type="ECO:0000256" key="11">
    <source>
        <dbReference type="ARBA" id="ARBA00023180"/>
    </source>
</evidence>
<keyword evidence="8" id="KW-0256">Endoplasmic reticulum</keyword>
<evidence type="ECO:0000256" key="9">
    <source>
        <dbReference type="ARBA" id="ARBA00022976"/>
    </source>
</evidence>
<evidence type="ECO:0000256" key="5">
    <source>
        <dbReference type="ARBA" id="ARBA00021745"/>
    </source>
</evidence>
<evidence type="ECO:0000256" key="10">
    <source>
        <dbReference type="ARBA" id="ARBA00023157"/>
    </source>
</evidence>
<dbReference type="CDD" id="cd11302">
    <property type="entry name" value="O-FucT-1"/>
    <property type="match status" value="1"/>
</dbReference>
<protein>
    <recommendedName>
        <fullName evidence="5">GDP-fucose protein O-fucosyltransferase 1</fullName>
        <ecNumber evidence="4">2.4.1.221</ecNumber>
    </recommendedName>
    <alternativeName>
        <fullName evidence="14">Peptide-O-fucosyltransferase 1</fullName>
    </alternativeName>
</protein>
<feature type="chain" id="PRO_5044869459" description="GDP-fucose protein O-fucosyltransferase 1" evidence="17">
    <location>
        <begin position="20"/>
        <end position="388"/>
    </location>
</feature>
<evidence type="ECO:0000256" key="2">
    <source>
        <dbReference type="ARBA" id="ARBA00004922"/>
    </source>
</evidence>
<dbReference type="PANTHER" id="PTHR21420">
    <property type="entry name" value="GDP-FUCOSE PROTEIN O-FUCOSYLTRANSFERASE 1"/>
    <property type="match status" value="1"/>
</dbReference>
<accession>A0ABD2BQK0</accession>
<dbReference type="GO" id="GO:0005783">
    <property type="term" value="C:endoplasmic reticulum"/>
    <property type="evidence" value="ECO:0007669"/>
    <property type="project" value="UniProtKB-SubCell"/>
</dbReference>
<evidence type="ECO:0000313" key="19">
    <source>
        <dbReference type="Proteomes" id="UP001607303"/>
    </source>
</evidence>
<dbReference type="InterPro" id="IPR039922">
    <property type="entry name" value="POFUT1"/>
</dbReference>
<dbReference type="PANTHER" id="PTHR21420:SF10">
    <property type="entry name" value="GDP-FUCOSE PROTEIN O-FUCOSYLTRANSFERASE 1"/>
    <property type="match status" value="1"/>
</dbReference>
<name>A0ABD2BQK0_VESMC</name>
<dbReference type="Gene3D" id="3.40.50.11340">
    <property type="match status" value="1"/>
</dbReference>
<evidence type="ECO:0000256" key="17">
    <source>
        <dbReference type="SAM" id="SignalP"/>
    </source>
</evidence>
<dbReference type="GO" id="GO:0046922">
    <property type="term" value="F:peptide-O-fucosyltransferase activity"/>
    <property type="evidence" value="ECO:0007669"/>
    <property type="project" value="UniProtKB-EC"/>
</dbReference>
<keyword evidence="12" id="KW-0294">Fucose metabolism</keyword>
<evidence type="ECO:0000256" key="8">
    <source>
        <dbReference type="ARBA" id="ARBA00022824"/>
    </source>
</evidence>
<evidence type="ECO:0000256" key="3">
    <source>
        <dbReference type="ARBA" id="ARBA00010626"/>
    </source>
</evidence>
<comment type="similarity">
    <text evidence="3">Belongs to the glycosyltransferase 65 family.</text>
</comment>
<comment type="catalytic activity">
    <reaction evidence="15">
        <text>L-threonyl-[protein] + GDP-beta-L-fucose = 3-O-(alpha-L-fucosyl)-L-threonyl-[protein] + GDP + H(+)</text>
        <dbReference type="Rhea" id="RHEA:70491"/>
        <dbReference type="Rhea" id="RHEA-COMP:11060"/>
        <dbReference type="Rhea" id="RHEA-COMP:17915"/>
        <dbReference type="ChEBI" id="CHEBI:15378"/>
        <dbReference type="ChEBI" id="CHEBI:30013"/>
        <dbReference type="ChEBI" id="CHEBI:57273"/>
        <dbReference type="ChEBI" id="CHEBI:58189"/>
        <dbReference type="ChEBI" id="CHEBI:189631"/>
        <dbReference type="EC" id="2.4.1.221"/>
    </reaction>
    <physiologicalReaction direction="left-to-right" evidence="15">
        <dbReference type="Rhea" id="RHEA:70492"/>
    </physiologicalReaction>
</comment>
<evidence type="ECO:0000256" key="14">
    <source>
        <dbReference type="ARBA" id="ARBA00033080"/>
    </source>
</evidence>
<keyword evidence="9" id="KW-0914">Notch signaling pathway</keyword>
<dbReference type="GO" id="GO:0006004">
    <property type="term" value="P:fucose metabolic process"/>
    <property type="evidence" value="ECO:0007669"/>
    <property type="project" value="UniProtKB-KW"/>
</dbReference>
<comment type="catalytic activity">
    <reaction evidence="16">
        <text>L-seryl-[protein] + GDP-beta-L-fucose = 3-O-(alpha-L-fucosyl)-L-seryl-[protein] + GDP + H(+)</text>
        <dbReference type="Rhea" id="RHEA:63644"/>
        <dbReference type="Rhea" id="RHEA-COMP:9863"/>
        <dbReference type="Rhea" id="RHEA-COMP:17914"/>
        <dbReference type="ChEBI" id="CHEBI:15378"/>
        <dbReference type="ChEBI" id="CHEBI:29999"/>
        <dbReference type="ChEBI" id="CHEBI:57273"/>
        <dbReference type="ChEBI" id="CHEBI:58189"/>
        <dbReference type="ChEBI" id="CHEBI:189632"/>
        <dbReference type="EC" id="2.4.1.221"/>
    </reaction>
    <physiologicalReaction direction="left-to-right" evidence="16">
        <dbReference type="Rhea" id="RHEA:63645"/>
    </physiologicalReaction>
</comment>
<keyword evidence="17" id="KW-0732">Signal</keyword>
<keyword evidence="6" id="KW-0328">Glycosyltransferase</keyword>
<reference evidence="18 19" key="1">
    <citation type="journal article" date="2024" name="Ann. Entomol. Soc. Am.">
        <title>Genomic analyses of the southern and eastern yellowjacket wasps (Hymenoptera: Vespidae) reveal evolutionary signatures of social life.</title>
        <authorList>
            <person name="Catto M.A."/>
            <person name="Caine P.B."/>
            <person name="Orr S.E."/>
            <person name="Hunt B.G."/>
            <person name="Goodisman M.A.D."/>
        </authorList>
    </citation>
    <scope>NUCLEOTIDE SEQUENCE [LARGE SCALE GENOMIC DNA]</scope>
    <source>
        <strain evidence="18">232</strain>
        <tissue evidence="18">Head and thorax</tissue>
    </source>
</reference>
<dbReference type="GO" id="GO:0007219">
    <property type="term" value="P:Notch signaling pathway"/>
    <property type="evidence" value="ECO:0007669"/>
    <property type="project" value="UniProtKB-KW"/>
</dbReference>
<dbReference type="Gene3D" id="3.40.50.11350">
    <property type="match status" value="1"/>
</dbReference>